<dbReference type="Gene3D" id="3.40.50.360">
    <property type="match status" value="1"/>
</dbReference>
<dbReference type="PANTHER" id="PTHR38030:SF2">
    <property type="entry name" value="PROTOPORPHYRINOGEN IX DEHYDROGENASE [QUINONE]"/>
    <property type="match status" value="1"/>
</dbReference>
<evidence type="ECO:0000259" key="1">
    <source>
        <dbReference type="PROSITE" id="PS50902"/>
    </source>
</evidence>
<dbReference type="InterPro" id="IPR052200">
    <property type="entry name" value="Protoporphyrinogen_IX_DH"/>
</dbReference>
<dbReference type="SUPFAM" id="SSF52218">
    <property type="entry name" value="Flavoproteins"/>
    <property type="match status" value="1"/>
</dbReference>
<proteinExistence type="predicted"/>
<accession>A0A315ZZJ9</accession>
<dbReference type="InterPro" id="IPR029039">
    <property type="entry name" value="Flavoprotein-like_sf"/>
</dbReference>
<sequence length="181" mass="20575">MNNILVLYKSKYGSTKKYADMMKEELLCDIFDIDNCDLGNLSKYNLIVIAGGIYAGGISGVKFLKKHLKKFEGKKIVIFAVGASPFDEKALEQIKQHSLKDLPVGIPFFYGRGAYDESNMDFKDRTLCRMLKKALSKKDPSTLDLWAAEFLAAEGKICDWIDKAYLIPFFQYIREQTKTLS</sequence>
<evidence type="ECO:0000313" key="2">
    <source>
        <dbReference type="EMBL" id="SUQ13654.1"/>
    </source>
</evidence>
<reference evidence="3" key="1">
    <citation type="submission" date="2017-07" db="EMBL/GenBank/DDBJ databases">
        <authorList>
            <person name="Varghese N."/>
            <person name="Submissions S."/>
        </authorList>
    </citation>
    <scope>NUCLEOTIDE SEQUENCE [LARGE SCALE GENOMIC DNA]</scope>
    <source>
        <strain evidence="3">NLAE-zl-C134</strain>
    </source>
</reference>
<name>A0A315ZZJ9_9FIRM</name>
<dbReference type="InterPro" id="IPR008254">
    <property type="entry name" value="Flavodoxin/NO_synth"/>
</dbReference>
<dbReference type="GO" id="GO:0016651">
    <property type="term" value="F:oxidoreductase activity, acting on NAD(P)H"/>
    <property type="evidence" value="ECO:0007669"/>
    <property type="project" value="UniProtKB-ARBA"/>
</dbReference>
<protein>
    <submittedName>
        <fullName evidence="2">Protoporphyrinogen IX oxidase, menaquinone-dependent (Flavodoxin domain)</fullName>
    </submittedName>
</protein>
<dbReference type="GO" id="GO:0010181">
    <property type="term" value="F:FMN binding"/>
    <property type="evidence" value="ECO:0007669"/>
    <property type="project" value="InterPro"/>
</dbReference>
<dbReference type="PROSITE" id="PS50902">
    <property type="entry name" value="FLAVODOXIN_LIKE"/>
    <property type="match status" value="1"/>
</dbReference>
<evidence type="ECO:0000313" key="3">
    <source>
        <dbReference type="Proteomes" id="UP000254051"/>
    </source>
</evidence>
<dbReference type="OrthoDB" id="2146857at2"/>
<keyword evidence="3" id="KW-1185">Reference proteome</keyword>
<dbReference type="GO" id="GO:0006783">
    <property type="term" value="P:heme biosynthetic process"/>
    <property type="evidence" value="ECO:0007669"/>
    <property type="project" value="TreeGrafter"/>
</dbReference>
<dbReference type="Proteomes" id="UP000254051">
    <property type="component" value="Unassembled WGS sequence"/>
</dbReference>
<gene>
    <name evidence="2" type="ORF">SAMN05216529_103387</name>
</gene>
<dbReference type="RefSeq" id="WP_109709674.1">
    <property type="nucleotide sequence ID" value="NZ_QGDS01000003.1"/>
</dbReference>
<dbReference type="InterPro" id="IPR026816">
    <property type="entry name" value="Flavodoxin_dom"/>
</dbReference>
<feature type="domain" description="Flavodoxin-like" evidence="1">
    <location>
        <begin position="4"/>
        <end position="165"/>
    </location>
</feature>
<dbReference type="EMBL" id="UHJJ01000003">
    <property type="protein sequence ID" value="SUQ13654.1"/>
    <property type="molecule type" value="Genomic_DNA"/>
</dbReference>
<organism evidence="2 3">
    <name type="scientific">Faecalicatena contorta</name>
    <dbReference type="NCBI Taxonomy" id="39482"/>
    <lineage>
        <taxon>Bacteria</taxon>
        <taxon>Bacillati</taxon>
        <taxon>Bacillota</taxon>
        <taxon>Clostridia</taxon>
        <taxon>Lachnospirales</taxon>
        <taxon>Lachnospiraceae</taxon>
        <taxon>Faecalicatena</taxon>
    </lineage>
</organism>
<dbReference type="PANTHER" id="PTHR38030">
    <property type="entry name" value="PROTOPORPHYRINOGEN IX DEHYDROGENASE [MENAQUINONE]"/>
    <property type="match status" value="1"/>
</dbReference>
<dbReference type="Pfam" id="PF12724">
    <property type="entry name" value="Flavodoxin_5"/>
    <property type="match status" value="1"/>
</dbReference>
<dbReference type="AlphaFoldDB" id="A0A315ZZJ9"/>
<dbReference type="GO" id="GO:0070819">
    <property type="term" value="F:menaquinone-dependent protoporphyrinogen oxidase activity"/>
    <property type="evidence" value="ECO:0007669"/>
    <property type="project" value="TreeGrafter"/>
</dbReference>